<gene>
    <name evidence="2" type="ORF">LI90_1791</name>
</gene>
<sequence length="313" mass="34508">MAESDTRHGSVDLAARVHRVLAVACARLGLSPRDAELVRLHSNAVFRLPGEQLVVRIATNPRAWASVAASVQVTRWLAARGLPTVEPVDVPGQPLLVDGMVVSLWRLVPLAPGVRGTACDLGRILRALHDQPQPPVAPPPLAHPLQEIERIVHEHAHVLAPSHRSWLRQRIGELREAWDALAFPRPQGLVHGDAHLGNLLTAADGRVVLGDWDRVGLGPREWDLTQVHYTHRRFGRPAACDLDAIAACYGWDIRDWPGLDTLIAIRELSGLSPYIRTAPAKPAARREVAWRLETLMRGDVQARWQPPADGGRR</sequence>
<dbReference type="EMBL" id="LAXD01000001">
    <property type="protein sequence ID" value="KWX00768.1"/>
    <property type="molecule type" value="Genomic_DNA"/>
</dbReference>
<feature type="domain" description="Aminoglycoside phosphotransferase" evidence="1">
    <location>
        <begin position="42"/>
        <end position="245"/>
    </location>
</feature>
<accession>A0A132MSB3</accession>
<name>A0A132MSB3_9ACTN</name>
<dbReference type="STRING" id="1469144.LI90_1791"/>
<evidence type="ECO:0000313" key="2">
    <source>
        <dbReference type="EMBL" id="KWX00768.1"/>
    </source>
</evidence>
<dbReference type="PANTHER" id="PTHR21310">
    <property type="entry name" value="AMINOGLYCOSIDE PHOSPHOTRANSFERASE-RELATED-RELATED"/>
    <property type="match status" value="1"/>
</dbReference>
<dbReference type="RefSeq" id="WP_066886544.1">
    <property type="nucleotide sequence ID" value="NZ_JYIJ01000012.1"/>
</dbReference>
<dbReference type="Gene3D" id="3.90.1200.10">
    <property type="match status" value="1"/>
</dbReference>
<evidence type="ECO:0000313" key="3">
    <source>
        <dbReference type="Proteomes" id="UP000070188"/>
    </source>
</evidence>
<keyword evidence="3" id="KW-1185">Reference proteome</keyword>
<dbReference type="PATRIC" id="fig|1469144.10.peg.1943"/>
<proteinExistence type="predicted"/>
<dbReference type="InterPro" id="IPR051678">
    <property type="entry name" value="AGP_Transferase"/>
</dbReference>
<dbReference type="PANTHER" id="PTHR21310:SF40">
    <property type="entry name" value="AMINOGLYCOSIDE PHOSPHOTRANSFERASE DOMAIN-CONTAINING PROTEIN-RELATED"/>
    <property type="match status" value="1"/>
</dbReference>
<evidence type="ECO:0000259" key="1">
    <source>
        <dbReference type="Pfam" id="PF01636"/>
    </source>
</evidence>
<dbReference type="SUPFAM" id="SSF56112">
    <property type="entry name" value="Protein kinase-like (PK-like)"/>
    <property type="match status" value="1"/>
</dbReference>
<reference evidence="3" key="1">
    <citation type="submission" date="2015-04" db="EMBL/GenBank/DDBJ databases">
        <title>Physiological reanalysis, assessment of diazotrophy, and genome sequences of multiple isolates of Streptomyces thermoautotrophicus.</title>
        <authorList>
            <person name="MacKellar D.C."/>
            <person name="Lieber L."/>
            <person name="Norman J."/>
            <person name="Bolger A."/>
            <person name="Tobin C."/>
            <person name="Murray J.W."/>
            <person name="Chang R."/>
            <person name="Ford T."/>
            <person name="Nguyen P.Q."/>
            <person name="Woodward J."/>
            <person name="Permingeat H."/>
            <person name="Joshi N.S."/>
            <person name="Silver P.A."/>
            <person name="Usadel B."/>
            <person name="Rutherford A.W."/>
            <person name="Friesen M."/>
            <person name="Prell J."/>
        </authorList>
    </citation>
    <scope>NUCLEOTIDE SEQUENCE [LARGE SCALE GENOMIC DNA]</scope>
    <source>
        <strain evidence="3">H1</strain>
    </source>
</reference>
<organism evidence="2 3">
    <name type="scientific">Carbonactinospora thermoautotrophica</name>
    <dbReference type="NCBI Taxonomy" id="1469144"/>
    <lineage>
        <taxon>Bacteria</taxon>
        <taxon>Bacillati</taxon>
        <taxon>Actinomycetota</taxon>
        <taxon>Actinomycetes</taxon>
        <taxon>Kitasatosporales</taxon>
        <taxon>Carbonactinosporaceae</taxon>
        <taxon>Carbonactinospora</taxon>
    </lineage>
</organism>
<comment type="caution">
    <text evidence="2">The sequence shown here is derived from an EMBL/GenBank/DDBJ whole genome shotgun (WGS) entry which is preliminary data.</text>
</comment>
<keyword evidence="2" id="KW-0808">Transferase</keyword>
<dbReference type="InterPro" id="IPR011009">
    <property type="entry name" value="Kinase-like_dom_sf"/>
</dbReference>
<dbReference type="OrthoDB" id="3723194at2"/>
<dbReference type="Proteomes" id="UP000070188">
    <property type="component" value="Unassembled WGS sequence"/>
</dbReference>
<dbReference type="GO" id="GO:0016740">
    <property type="term" value="F:transferase activity"/>
    <property type="evidence" value="ECO:0007669"/>
    <property type="project" value="UniProtKB-KW"/>
</dbReference>
<protein>
    <submittedName>
        <fullName evidence="2">Aminoglycoside phosphotransferase</fullName>
    </submittedName>
</protein>
<dbReference type="AlphaFoldDB" id="A0A132MSB3"/>
<dbReference type="InterPro" id="IPR002575">
    <property type="entry name" value="Aminoglycoside_PTrfase"/>
</dbReference>
<dbReference type="Pfam" id="PF01636">
    <property type="entry name" value="APH"/>
    <property type="match status" value="1"/>
</dbReference>